<dbReference type="PANTHER" id="PTHR12151">
    <property type="entry name" value="ELECTRON TRANSPORT PROTIN SCO1/SENC FAMILY MEMBER"/>
    <property type="match status" value="1"/>
</dbReference>
<dbReference type="Gene3D" id="3.40.30.10">
    <property type="entry name" value="Glutaredoxin"/>
    <property type="match status" value="1"/>
</dbReference>
<protein>
    <submittedName>
        <fullName evidence="7">Copper chaperone</fullName>
    </submittedName>
</protein>
<keyword evidence="4" id="KW-1015">Disulfide bond</keyword>
<dbReference type="RefSeq" id="WP_045679683.1">
    <property type="nucleotide sequence ID" value="NZ_CP010803.1"/>
</dbReference>
<feature type="binding site" evidence="3">
    <location>
        <position position="163"/>
    </location>
    <ligand>
        <name>Cu cation</name>
        <dbReference type="ChEBI" id="CHEBI:23378"/>
    </ligand>
</feature>
<dbReference type="Proteomes" id="UP000032611">
    <property type="component" value="Chromosome"/>
</dbReference>
<evidence type="ECO:0000259" key="6">
    <source>
        <dbReference type="PROSITE" id="PS51352"/>
    </source>
</evidence>
<accession>A0A0D5LLL8</accession>
<evidence type="ECO:0000313" key="8">
    <source>
        <dbReference type="Proteomes" id="UP000032611"/>
    </source>
</evidence>
<dbReference type="EMBL" id="CP010803">
    <property type="protein sequence ID" value="AJY45089.1"/>
    <property type="molecule type" value="Genomic_DNA"/>
</dbReference>
<comment type="similarity">
    <text evidence="1">Belongs to the SCO1/2 family.</text>
</comment>
<feature type="transmembrane region" description="Helical" evidence="5">
    <location>
        <begin position="7"/>
        <end position="24"/>
    </location>
</feature>
<sequence length="202" mass="22463">MKNFRRALWGSIAAICVVIVWLVYQIRETNEEMMHVPMGPDFTLTADDGSPITQAAFRQKPTALFFGFTHCPEVCPTTLYELNGWLHEVDPDGDKIDAYWISIDPDQDTPEMMGLYLSNVTDRVTGISGDPDKVRAMADGFGIYYEKVPLDPNDPDGDYTMNHTASVFLLNDGGVLQSTISYKEDSATAVAKLKKLIETDNG</sequence>
<organism evidence="7 8">
    <name type="scientific">Martelella endophytica</name>
    <dbReference type="NCBI Taxonomy" id="1486262"/>
    <lineage>
        <taxon>Bacteria</taxon>
        <taxon>Pseudomonadati</taxon>
        <taxon>Pseudomonadota</taxon>
        <taxon>Alphaproteobacteria</taxon>
        <taxon>Hyphomicrobiales</taxon>
        <taxon>Aurantimonadaceae</taxon>
        <taxon>Martelella</taxon>
    </lineage>
</organism>
<dbReference type="PATRIC" id="fig|1486262.3.peg.881"/>
<feature type="binding site" evidence="3">
    <location>
        <position position="71"/>
    </location>
    <ligand>
        <name>Cu cation</name>
        <dbReference type="ChEBI" id="CHEBI:23378"/>
    </ligand>
</feature>
<gene>
    <name evidence="7" type="ORF">TM49_04310</name>
</gene>
<keyword evidence="8" id="KW-1185">Reference proteome</keyword>
<feature type="domain" description="Thioredoxin" evidence="6">
    <location>
        <begin position="33"/>
        <end position="202"/>
    </location>
</feature>
<dbReference type="GO" id="GO:0046872">
    <property type="term" value="F:metal ion binding"/>
    <property type="evidence" value="ECO:0007669"/>
    <property type="project" value="UniProtKB-KW"/>
</dbReference>
<evidence type="ECO:0000256" key="1">
    <source>
        <dbReference type="ARBA" id="ARBA00010996"/>
    </source>
</evidence>
<reference evidence="7 8" key="1">
    <citation type="journal article" date="2015" name="Genome Announc.">
        <title>Complete genome sequence of Martelella endophytica YC6887, which has antifungal activity associated with a halophyte.</title>
        <authorList>
            <person name="Khan A."/>
            <person name="Khan H."/>
            <person name="Chung E.J."/>
            <person name="Hossain M.T."/>
            <person name="Chung Y.R."/>
        </authorList>
    </citation>
    <scope>NUCLEOTIDE SEQUENCE [LARGE SCALE GENOMIC DNA]</scope>
    <source>
        <strain evidence="7">YC6887</strain>
    </source>
</reference>
<dbReference type="InterPro" id="IPR003782">
    <property type="entry name" value="SCO1/SenC"/>
</dbReference>
<dbReference type="OrthoDB" id="9790194at2"/>
<proteinExistence type="inferred from homology"/>
<evidence type="ECO:0000256" key="4">
    <source>
        <dbReference type="PIRSR" id="PIRSR603782-2"/>
    </source>
</evidence>
<dbReference type="CDD" id="cd02968">
    <property type="entry name" value="SCO"/>
    <property type="match status" value="1"/>
</dbReference>
<dbReference type="PANTHER" id="PTHR12151:SF25">
    <property type="entry name" value="LINALOOL DEHYDRATASE_ISOMERASE DOMAIN-CONTAINING PROTEIN"/>
    <property type="match status" value="1"/>
</dbReference>
<keyword evidence="5" id="KW-0472">Membrane</keyword>
<keyword evidence="5" id="KW-0812">Transmembrane</keyword>
<feature type="binding site" evidence="3">
    <location>
        <position position="75"/>
    </location>
    <ligand>
        <name>Cu cation</name>
        <dbReference type="ChEBI" id="CHEBI:23378"/>
    </ligand>
</feature>
<feature type="disulfide bond" description="Redox-active" evidence="4">
    <location>
        <begin position="71"/>
        <end position="75"/>
    </location>
</feature>
<evidence type="ECO:0000256" key="3">
    <source>
        <dbReference type="PIRSR" id="PIRSR603782-1"/>
    </source>
</evidence>
<dbReference type="STRING" id="1486262.TM49_04310"/>
<dbReference type="SUPFAM" id="SSF52833">
    <property type="entry name" value="Thioredoxin-like"/>
    <property type="match status" value="1"/>
</dbReference>
<dbReference type="AlphaFoldDB" id="A0A0D5LLL8"/>
<dbReference type="InterPro" id="IPR036249">
    <property type="entry name" value="Thioredoxin-like_sf"/>
</dbReference>
<keyword evidence="2 3" id="KW-0186">Copper</keyword>
<dbReference type="HOGENOM" id="CLU_050131_3_0_5"/>
<dbReference type="KEGG" id="mey:TM49_04310"/>
<evidence type="ECO:0000313" key="7">
    <source>
        <dbReference type="EMBL" id="AJY45089.1"/>
    </source>
</evidence>
<keyword evidence="5" id="KW-1133">Transmembrane helix</keyword>
<dbReference type="PROSITE" id="PS51352">
    <property type="entry name" value="THIOREDOXIN_2"/>
    <property type="match status" value="1"/>
</dbReference>
<dbReference type="InterPro" id="IPR013766">
    <property type="entry name" value="Thioredoxin_domain"/>
</dbReference>
<name>A0A0D5LLL8_MAREN</name>
<dbReference type="Pfam" id="PF02630">
    <property type="entry name" value="SCO1-SenC"/>
    <property type="match status" value="1"/>
</dbReference>
<keyword evidence="3" id="KW-0479">Metal-binding</keyword>
<evidence type="ECO:0000256" key="5">
    <source>
        <dbReference type="SAM" id="Phobius"/>
    </source>
</evidence>
<evidence type="ECO:0000256" key="2">
    <source>
        <dbReference type="ARBA" id="ARBA00023008"/>
    </source>
</evidence>